<dbReference type="InterPro" id="IPR012677">
    <property type="entry name" value="Nucleotide-bd_a/b_plait_sf"/>
</dbReference>
<dbReference type="GO" id="GO:0003735">
    <property type="term" value="F:structural constituent of ribosome"/>
    <property type="evidence" value="ECO:0007669"/>
    <property type="project" value="InterPro"/>
</dbReference>
<proteinExistence type="inferred from homology"/>
<dbReference type="GO" id="GO:1990904">
    <property type="term" value="C:ribonucleoprotein complex"/>
    <property type="evidence" value="ECO:0007669"/>
    <property type="project" value="UniProtKB-KW"/>
</dbReference>
<comment type="function">
    <text evidence="6">One of the early assembly proteins it binds 23S rRNA. One of the proteins that surrounds the polypeptide exit tunnel on the outside of the ribosome. Forms the main docking site for trigger factor binding to the ribosome.</text>
</comment>
<dbReference type="NCBIfam" id="NF004363">
    <property type="entry name" value="PRK05738.2-4"/>
    <property type="match status" value="1"/>
</dbReference>
<dbReference type="HAMAP" id="MF_01369_B">
    <property type="entry name" value="Ribosomal_uL23_B"/>
    <property type="match status" value="1"/>
</dbReference>
<evidence type="ECO:0000256" key="1">
    <source>
        <dbReference type="ARBA" id="ARBA00006700"/>
    </source>
</evidence>
<evidence type="ECO:0000313" key="7">
    <source>
        <dbReference type="EMBL" id="QDU81747.1"/>
    </source>
</evidence>
<protein>
    <recommendedName>
        <fullName evidence="6">Large ribosomal subunit protein uL23</fullName>
    </recommendedName>
</protein>
<keyword evidence="4 6" id="KW-0689">Ribosomal protein</keyword>
<keyword evidence="5 6" id="KW-0687">Ribonucleoprotein</keyword>
<dbReference type="NCBIfam" id="NF004359">
    <property type="entry name" value="PRK05738.1-3"/>
    <property type="match status" value="1"/>
</dbReference>
<dbReference type="GO" id="GO:0005840">
    <property type="term" value="C:ribosome"/>
    <property type="evidence" value="ECO:0007669"/>
    <property type="project" value="UniProtKB-KW"/>
</dbReference>
<name>A0A518CR94_9PLAN</name>
<evidence type="ECO:0000256" key="6">
    <source>
        <dbReference type="HAMAP-Rule" id="MF_01369"/>
    </source>
</evidence>
<accession>A0A518CR94</accession>
<dbReference type="SUPFAM" id="SSF54189">
    <property type="entry name" value="Ribosomal proteins S24e, L23 and L15e"/>
    <property type="match status" value="1"/>
</dbReference>
<dbReference type="Gene3D" id="3.30.70.330">
    <property type="match status" value="1"/>
</dbReference>
<gene>
    <name evidence="6 7" type="primary">rplW</name>
    <name evidence="7" type="ORF">Pla110_34920</name>
</gene>
<dbReference type="GO" id="GO:0019843">
    <property type="term" value="F:rRNA binding"/>
    <property type="evidence" value="ECO:0007669"/>
    <property type="project" value="UniProtKB-UniRule"/>
</dbReference>
<dbReference type="EMBL" id="CP036281">
    <property type="protein sequence ID" value="QDU81747.1"/>
    <property type="molecule type" value="Genomic_DNA"/>
</dbReference>
<dbReference type="AlphaFoldDB" id="A0A518CR94"/>
<dbReference type="Pfam" id="PF00276">
    <property type="entry name" value="Ribosomal_L23"/>
    <property type="match status" value="1"/>
</dbReference>
<comment type="similarity">
    <text evidence="1 6">Belongs to the universal ribosomal protein uL23 family.</text>
</comment>
<keyword evidence="2 6" id="KW-0699">rRNA-binding</keyword>
<keyword evidence="8" id="KW-1185">Reference proteome</keyword>
<organism evidence="7 8">
    <name type="scientific">Polystyrenella longa</name>
    <dbReference type="NCBI Taxonomy" id="2528007"/>
    <lineage>
        <taxon>Bacteria</taxon>
        <taxon>Pseudomonadati</taxon>
        <taxon>Planctomycetota</taxon>
        <taxon>Planctomycetia</taxon>
        <taxon>Planctomycetales</taxon>
        <taxon>Planctomycetaceae</taxon>
        <taxon>Polystyrenella</taxon>
    </lineage>
</organism>
<dbReference type="OrthoDB" id="9793353at2"/>
<dbReference type="RefSeq" id="WP_144997353.1">
    <property type="nucleotide sequence ID" value="NZ_CP036281.1"/>
</dbReference>
<comment type="subunit">
    <text evidence="6">Part of the 50S ribosomal subunit. Contacts protein L29, and trigger factor when it is bound to the ribosome.</text>
</comment>
<evidence type="ECO:0000313" key="8">
    <source>
        <dbReference type="Proteomes" id="UP000317178"/>
    </source>
</evidence>
<sequence length="101" mass="11551">MSAKTSGITLEPHQVVLKPLVTEKGTHISEKYNTYTFAVHSDANKTDIKKAVETLWGVKVIGVRTQNHQGKTRRHKMMLGKTKSWKKAFVQLHDDDRISFF</sequence>
<dbReference type="FunFam" id="3.30.70.330:FF:000001">
    <property type="entry name" value="50S ribosomal protein L23"/>
    <property type="match status" value="1"/>
</dbReference>
<reference evidence="7 8" key="1">
    <citation type="submission" date="2019-02" db="EMBL/GenBank/DDBJ databases">
        <title>Deep-cultivation of Planctomycetes and their phenomic and genomic characterization uncovers novel biology.</title>
        <authorList>
            <person name="Wiegand S."/>
            <person name="Jogler M."/>
            <person name="Boedeker C."/>
            <person name="Pinto D."/>
            <person name="Vollmers J."/>
            <person name="Rivas-Marin E."/>
            <person name="Kohn T."/>
            <person name="Peeters S.H."/>
            <person name="Heuer A."/>
            <person name="Rast P."/>
            <person name="Oberbeckmann S."/>
            <person name="Bunk B."/>
            <person name="Jeske O."/>
            <person name="Meyerdierks A."/>
            <person name="Storesund J.E."/>
            <person name="Kallscheuer N."/>
            <person name="Luecker S."/>
            <person name="Lage O.M."/>
            <person name="Pohl T."/>
            <person name="Merkel B.J."/>
            <person name="Hornburger P."/>
            <person name="Mueller R.-W."/>
            <person name="Bruemmer F."/>
            <person name="Labrenz M."/>
            <person name="Spormann A.M."/>
            <person name="Op den Camp H."/>
            <person name="Overmann J."/>
            <person name="Amann R."/>
            <person name="Jetten M.S.M."/>
            <person name="Mascher T."/>
            <person name="Medema M.H."/>
            <person name="Devos D.P."/>
            <person name="Kaster A.-K."/>
            <person name="Ovreas L."/>
            <person name="Rohde M."/>
            <person name="Galperin M.Y."/>
            <person name="Jogler C."/>
        </authorList>
    </citation>
    <scope>NUCLEOTIDE SEQUENCE [LARGE SCALE GENOMIC DNA]</scope>
    <source>
        <strain evidence="7 8">Pla110</strain>
    </source>
</reference>
<evidence type="ECO:0000256" key="5">
    <source>
        <dbReference type="ARBA" id="ARBA00023274"/>
    </source>
</evidence>
<dbReference type="InterPro" id="IPR013025">
    <property type="entry name" value="Ribosomal_uL23-like"/>
</dbReference>
<evidence type="ECO:0000256" key="2">
    <source>
        <dbReference type="ARBA" id="ARBA00022730"/>
    </source>
</evidence>
<dbReference type="PANTHER" id="PTHR11620">
    <property type="entry name" value="60S RIBOSOMAL PROTEIN L23A"/>
    <property type="match status" value="1"/>
</dbReference>
<dbReference type="GO" id="GO:0006412">
    <property type="term" value="P:translation"/>
    <property type="evidence" value="ECO:0007669"/>
    <property type="project" value="UniProtKB-UniRule"/>
</dbReference>
<dbReference type="Proteomes" id="UP000317178">
    <property type="component" value="Chromosome"/>
</dbReference>
<dbReference type="InterPro" id="IPR012678">
    <property type="entry name" value="Ribosomal_uL23/eL15/eS24_sf"/>
</dbReference>
<dbReference type="KEGG" id="plon:Pla110_34920"/>
<evidence type="ECO:0000256" key="4">
    <source>
        <dbReference type="ARBA" id="ARBA00022980"/>
    </source>
</evidence>
<keyword evidence="3 6" id="KW-0694">RNA-binding</keyword>
<evidence type="ECO:0000256" key="3">
    <source>
        <dbReference type="ARBA" id="ARBA00022884"/>
    </source>
</evidence>